<sequence length="411" mass="43321">MTVPAQRGPRRPSLSGRVLPLLLVVALLAPMAFLFVQQHRLTGEDRDLLARERLGVEYLRALGPLTLALVDAQSAAIAGRTESREALNRTVADVAAIDTRIGDELRTHERWTGLRAKLEALPEKGLTDPQATFAAYGEATDLLLALHRKVREGSGLIRDQQADSFYLQDAISDELPESMVATGRLADLATVASSLPVAERIALVPRLGALWTGAIGPANDLITNLRAAVDSTDSANLGASVLNHLDTYQRAIERLGALAAPASASSVTDASAAARALANLVAARTAAQNATRQLQPVILDELDTLLADRLDRLDRDRRLTGGAAGTAALLLAALGAVLVASARRARRAERDRRADGGDTGPPAGGSGWEPPADSRPAAPIGTLAPAEPRMLQPAGQGRVAGAERWGPFDAR</sequence>
<keyword evidence="2" id="KW-0472">Membrane</keyword>
<feature type="transmembrane region" description="Helical" evidence="2">
    <location>
        <begin position="319"/>
        <end position="342"/>
    </location>
</feature>
<reference evidence="3" key="1">
    <citation type="submission" date="2020-08" db="EMBL/GenBank/DDBJ databases">
        <title>A bifunctional nitrone conjugated secondary metabolite targeting the ribosome.</title>
        <authorList>
            <person name="Limbrick E.M."/>
            <person name="Graf M."/>
            <person name="Derewacz D.K."/>
            <person name="Nguyen F."/>
            <person name="Spraggins J.M."/>
            <person name="Wieland M."/>
            <person name="Ynigez-Gutierrez A.E."/>
            <person name="Reisman B.J."/>
            <person name="Zinshteyn B."/>
            <person name="McCulloch K."/>
            <person name="Iverson T.M."/>
            <person name="Green R."/>
            <person name="Wilson D.N."/>
            <person name="Bachmann B.O."/>
        </authorList>
    </citation>
    <scope>NUCLEOTIDE SEQUENCE</scope>
    <source>
        <strain evidence="3">Africana</strain>
    </source>
</reference>
<feature type="compositionally biased region" description="Gly residues" evidence="1">
    <location>
        <begin position="357"/>
        <end position="367"/>
    </location>
</feature>
<protein>
    <recommendedName>
        <fullName evidence="4">Nitrate/nitrite sensing protein domain-containing protein</fullName>
    </recommendedName>
</protein>
<keyword evidence="2" id="KW-0812">Transmembrane</keyword>
<organism evidence="3">
    <name type="scientific">Micromonospora carbonacea</name>
    <dbReference type="NCBI Taxonomy" id="47853"/>
    <lineage>
        <taxon>Bacteria</taxon>
        <taxon>Bacillati</taxon>
        <taxon>Actinomycetota</taxon>
        <taxon>Actinomycetes</taxon>
        <taxon>Micromonosporales</taxon>
        <taxon>Micromonosporaceae</taxon>
        <taxon>Micromonospora</taxon>
    </lineage>
</organism>
<dbReference type="AlphaFoldDB" id="A0A7D6CBP3"/>
<evidence type="ECO:0000313" key="3">
    <source>
        <dbReference type="EMBL" id="QLJ98205.1"/>
    </source>
</evidence>
<evidence type="ECO:0000256" key="1">
    <source>
        <dbReference type="SAM" id="MobiDB-lite"/>
    </source>
</evidence>
<feature type="region of interest" description="Disordered" evidence="1">
    <location>
        <begin position="345"/>
        <end position="411"/>
    </location>
</feature>
<gene>
    <name evidence="3" type="ORF">HZU44_26370</name>
</gene>
<evidence type="ECO:0008006" key="4">
    <source>
        <dbReference type="Google" id="ProtNLM"/>
    </source>
</evidence>
<evidence type="ECO:0000256" key="2">
    <source>
        <dbReference type="SAM" id="Phobius"/>
    </source>
</evidence>
<keyword evidence="2" id="KW-1133">Transmembrane helix</keyword>
<name>A0A7D6CBP3_9ACTN</name>
<accession>A0A7D6CBP3</accession>
<proteinExistence type="predicted"/>
<dbReference type="EMBL" id="CP058905">
    <property type="protein sequence ID" value="QLJ98205.1"/>
    <property type="molecule type" value="Genomic_DNA"/>
</dbReference>